<comment type="caution">
    <text evidence="2">The sequence shown here is derived from an EMBL/GenBank/DDBJ whole genome shotgun (WGS) entry which is preliminary data.</text>
</comment>
<dbReference type="EMBL" id="JACLAX010000013">
    <property type="protein sequence ID" value="MBC2670037.1"/>
    <property type="molecule type" value="Genomic_DNA"/>
</dbReference>
<gene>
    <name evidence="2" type="ORF">H7F53_12860</name>
</gene>
<evidence type="ECO:0000256" key="1">
    <source>
        <dbReference type="SAM" id="Phobius"/>
    </source>
</evidence>
<feature type="transmembrane region" description="Helical" evidence="1">
    <location>
        <begin position="12"/>
        <end position="31"/>
    </location>
</feature>
<protein>
    <submittedName>
        <fullName evidence="2">Uncharacterized protein</fullName>
    </submittedName>
</protein>
<proteinExistence type="predicted"/>
<dbReference type="RefSeq" id="WP_185679899.1">
    <property type="nucleotide sequence ID" value="NZ_JACLAX010000013.1"/>
</dbReference>
<keyword evidence="1" id="KW-1133">Transmembrane helix</keyword>
<dbReference type="Proteomes" id="UP000551327">
    <property type="component" value="Unassembled WGS sequence"/>
</dbReference>
<organism evidence="2 3">
    <name type="scientific">Novosphingobium piscinae</name>
    <dbReference type="NCBI Taxonomy" id="1507448"/>
    <lineage>
        <taxon>Bacteria</taxon>
        <taxon>Pseudomonadati</taxon>
        <taxon>Pseudomonadota</taxon>
        <taxon>Alphaproteobacteria</taxon>
        <taxon>Sphingomonadales</taxon>
        <taxon>Sphingomonadaceae</taxon>
        <taxon>Novosphingobium</taxon>
    </lineage>
</organism>
<keyword evidence="1" id="KW-0472">Membrane</keyword>
<accession>A0A7X1G133</accession>
<keyword evidence="1" id="KW-0812">Transmembrane</keyword>
<evidence type="ECO:0000313" key="2">
    <source>
        <dbReference type="EMBL" id="MBC2670037.1"/>
    </source>
</evidence>
<sequence length="50" mass="4906">MGLFTTDLFRSFAIGFVAGALGLVAVLGTGGDDAAGGMVPHAVAAPVTER</sequence>
<reference evidence="2 3" key="1">
    <citation type="submission" date="2020-08" db="EMBL/GenBank/DDBJ databases">
        <title>The genome sequence of type strain Novosphingobium piscinae KCTC 42194.</title>
        <authorList>
            <person name="Liu Y."/>
        </authorList>
    </citation>
    <scope>NUCLEOTIDE SEQUENCE [LARGE SCALE GENOMIC DNA]</scope>
    <source>
        <strain evidence="2 3">KCTC 42194</strain>
    </source>
</reference>
<name>A0A7X1G133_9SPHN</name>
<keyword evidence="3" id="KW-1185">Reference proteome</keyword>
<dbReference type="AlphaFoldDB" id="A0A7X1G133"/>
<evidence type="ECO:0000313" key="3">
    <source>
        <dbReference type="Proteomes" id="UP000551327"/>
    </source>
</evidence>